<dbReference type="RefSeq" id="WP_215341186.1">
    <property type="nucleotide sequence ID" value="NZ_JAGSGD010000001.1"/>
</dbReference>
<evidence type="ECO:0000313" key="1">
    <source>
        <dbReference type="EMBL" id="MBR7620450.1"/>
    </source>
</evidence>
<dbReference type="EMBL" id="JAGSGD010000001">
    <property type="protein sequence ID" value="MBR7620450.1"/>
    <property type="molecule type" value="Genomic_DNA"/>
</dbReference>
<gene>
    <name evidence="1" type="ORF">JKL49_13740</name>
</gene>
<keyword evidence="2" id="KW-1185">Reference proteome</keyword>
<evidence type="ECO:0008006" key="3">
    <source>
        <dbReference type="Google" id="ProtNLM"/>
    </source>
</evidence>
<dbReference type="InterPro" id="IPR015947">
    <property type="entry name" value="PUA-like_sf"/>
</dbReference>
<protein>
    <recommendedName>
        <fullName evidence="3">ASCH domain-containing protein</fullName>
    </recommendedName>
</protein>
<dbReference type="SUPFAM" id="SSF88697">
    <property type="entry name" value="PUA domain-like"/>
    <property type="match status" value="1"/>
</dbReference>
<dbReference type="Proteomes" id="UP000622580">
    <property type="component" value="Unassembled WGS sequence"/>
</dbReference>
<comment type="caution">
    <text evidence="1">The sequence shown here is derived from an EMBL/GenBank/DDBJ whole genome shotgun (WGS) entry which is preliminary data.</text>
</comment>
<sequence>MVFTKKLRDPIMRGEITCSVRIWQSPRVKVGGRYRLGEGAVEVTSLRQIELTDITPQLARDSGFEGVVDLLKTARHGRGEKVYLVSFEYRPDTTF</sequence>
<dbReference type="AlphaFoldDB" id="A0A941D1A8"/>
<accession>A0A941D1A8</accession>
<evidence type="ECO:0000313" key="2">
    <source>
        <dbReference type="Proteomes" id="UP000622580"/>
    </source>
</evidence>
<name>A0A941D1A8_9CAUL</name>
<organism evidence="1 2">
    <name type="scientific">Phenylobacterium glaciei</name>
    <dbReference type="NCBI Taxonomy" id="2803784"/>
    <lineage>
        <taxon>Bacteria</taxon>
        <taxon>Pseudomonadati</taxon>
        <taxon>Pseudomonadota</taxon>
        <taxon>Alphaproteobacteria</taxon>
        <taxon>Caulobacterales</taxon>
        <taxon>Caulobacteraceae</taxon>
        <taxon>Phenylobacterium</taxon>
    </lineage>
</organism>
<reference evidence="1" key="1">
    <citation type="submission" date="2021-04" db="EMBL/GenBank/DDBJ databases">
        <title>Draft genome assembly of strain Phenylobacterium sp. 20VBR1 using MiniION and Illumina platforms.</title>
        <authorList>
            <person name="Thomas F.A."/>
            <person name="Krishnan K.P."/>
            <person name="Sinha R.K."/>
        </authorList>
    </citation>
    <scope>NUCLEOTIDE SEQUENCE</scope>
    <source>
        <strain evidence="1">20VBR1</strain>
    </source>
</reference>
<proteinExistence type="predicted"/>